<keyword evidence="9" id="KW-1185">Reference proteome</keyword>
<sequence length="209" mass="23640">MGVSKMMFNREISLHQVLGGGLVADVILWRQKDLTVAILMVDLAVWVVFEKSRYTFLSFVSSVLLLLFTILFLWAKSAAILNRPAPPLPQLYLSDDMVNEVASTIQNYINMLLSRSLDIALARDSKMFFKAAISLSFISVIGRLAHISTLVYTGVLITLTVPAICERYEDNIEKCILMGQAMLQHLYMKIDAEFKCKAQTWILEKEKLS</sequence>
<evidence type="ECO:0000256" key="2">
    <source>
        <dbReference type="ARBA" id="ARBA00022692"/>
    </source>
</evidence>
<keyword evidence="5 6" id="KW-0472">Membrane</keyword>
<protein>
    <recommendedName>
        <fullName evidence="6">Reticulon-like protein</fullName>
    </recommendedName>
</protein>
<accession>A0AAV3PVI7</accession>
<dbReference type="GO" id="GO:0005789">
    <property type="term" value="C:endoplasmic reticulum membrane"/>
    <property type="evidence" value="ECO:0007669"/>
    <property type="project" value="UniProtKB-SubCell"/>
</dbReference>
<dbReference type="GO" id="GO:0009617">
    <property type="term" value="P:response to bacterium"/>
    <property type="evidence" value="ECO:0007669"/>
    <property type="project" value="InterPro"/>
</dbReference>
<evidence type="ECO:0000259" key="7">
    <source>
        <dbReference type="PROSITE" id="PS50845"/>
    </source>
</evidence>
<dbReference type="PROSITE" id="PS50845">
    <property type="entry name" value="RETICULON"/>
    <property type="match status" value="1"/>
</dbReference>
<evidence type="ECO:0000256" key="4">
    <source>
        <dbReference type="ARBA" id="ARBA00022989"/>
    </source>
</evidence>
<evidence type="ECO:0000313" key="9">
    <source>
        <dbReference type="Proteomes" id="UP001454036"/>
    </source>
</evidence>
<dbReference type="Pfam" id="PF02453">
    <property type="entry name" value="Reticulon"/>
    <property type="match status" value="1"/>
</dbReference>
<proteinExistence type="predicted"/>
<gene>
    <name evidence="8" type="ORF">LIER_12619</name>
</gene>
<dbReference type="PANTHER" id="PTHR10994">
    <property type="entry name" value="RETICULON"/>
    <property type="match status" value="1"/>
</dbReference>
<evidence type="ECO:0000256" key="6">
    <source>
        <dbReference type="RuleBase" id="RU363132"/>
    </source>
</evidence>
<evidence type="ECO:0000313" key="8">
    <source>
        <dbReference type="EMBL" id="GAA0154716.1"/>
    </source>
</evidence>
<comment type="subcellular location">
    <subcellularLocation>
        <location evidence="1 6">Endoplasmic reticulum membrane</location>
        <topology evidence="1 6">Multi-pass membrane protein</topology>
    </subcellularLocation>
</comment>
<dbReference type="InterPro" id="IPR003388">
    <property type="entry name" value="Reticulon"/>
</dbReference>
<evidence type="ECO:0000256" key="3">
    <source>
        <dbReference type="ARBA" id="ARBA00022824"/>
    </source>
</evidence>
<feature type="transmembrane region" description="Helical" evidence="6">
    <location>
        <begin position="56"/>
        <end position="75"/>
    </location>
</feature>
<dbReference type="InterPro" id="IPR045064">
    <property type="entry name" value="Reticulon-like"/>
</dbReference>
<keyword evidence="2 6" id="KW-0812">Transmembrane</keyword>
<evidence type="ECO:0000256" key="5">
    <source>
        <dbReference type="ARBA" id="ARBA00023136"/>
    </source>
</evidence>
<evidence type="ECO:0000256" key="1">
    <source>
        <dbReference type="ARBA" id="ARBA00004477"/>
    </source>
</evidence>
<comment type="caution">
    <text evidence="8">The sequence shown here is derived from an EMBL/GenBank/DDBJ whole genome shotgun (WGS) entry which is preliminary data.</text>
</comment>
<dbReference type="AlphaFoldDB" id="A0AAV3PVI7"/>
<comment type="caution">
    <text evidence="6">Lacks conserved residue(s) required for the propagation of feature annotation.</text>
</comment>
<organism evidence="8 9">
    <name type="scientific">Lithospermum erythrorhizon</name>
    <name type="common">Purple gromwell</name>
    <name type="synonym">Lithospermum officinale var. erythrorhizon</name>
    <dbReference type="NCBI Taxonomy" id="34254"/>
    <lineage>
        <taxon>Eukaryota</taxon>
        <taxon>Viridiplantae</taxon>
        <taxon>Streptophyta</taxon>
        <taxon>Embryophyta</taxon>
        <taxon>Tracheophyta</taxon>
        <taxon>Spermatophyta</taxon>
        <taxon>Magnoliopsida</taxon>
        <taxon>eudicotyledons</taxon>
        <taxon>Gunneridae</taxon>
        <taxon>Pentapetalae</taxon>
        <taxon>asterids</taxon>
        <taxon>lamiids</taxon>
        <taxon>Boraginales</taxon>
        <taxon>Boraginaceae</taxon>
        <taxon>Boraginoideae</taxon>
        <taxon>Lithospermeae</taxon>
        <taxon>Lithospermum</taxon>
    </lineage>
</organism>
<name>A0AAV3PVI7_LITER</name>
<keyword evidence="3 6" id="KW-0256">Endoplasmic reticulum</keyword>
<dbReference type="PANTHER" id="PTHR10994:SF65">
    <property type="entry name" value="RETICULON-LIKE PROTEIN B12"/>
    <property type="match status" value="1"/>
</dbReference>
<keyword evidence="4 6" id="KW-1133">Transmembrane helix</keyword>
<dbReference type="Proteomes" id="UP001454036">
    <property type="component" value="Unassembled WGS sequence"/>
</dbReference>
<feature type="domain" description="Reticulon" evidence="7">
    <location>
        <begin position="23"/>
        <end position="209"/>
    </location>
</feature>
<reference evidence="8 9" key="1">
    <citation type="submission" date="2024-01" db="EMBL/GenBank/DDBJ databases">
        <title>The complete chloroplast genome sequence of Lithospermum erythrorhizon: insights into the phylogenetic relationship among Boraginaceae species and the maternal lineages of purple gromwells.</title>
        <authorList>
            <person name="Okada T."/>
            <person name="Watanabe K."/>
        </authorList>
    </citation>
    <scope>NUCLEOTIDE SEQUENCE [LARGE SCALE GENOMIC DNA]</scope>
</reference>
<dbReference type="EMBL" id="BAABME010002457">
    <property type="protein sequence ID" value="GAA0154716.1"/>
    <property type="molecule type" value="Genomic_DNA"/>
</dbReference>